<dbReference type="AlphaFoldDB" id="A0AAV3A5K4"/>
<comment type="subcellular location">
    <subcellularLocation>
        <location evidence="1">Membrane</location>
        <topology evidence="1">Multi-pass membrane protein</topology>
    </subcellularLocation>
</comment>
<keyword evidence="2 5" id="KW-0812">Transmembrane</keyword>
<evidence type="ECO:0000259" key="7">
    <source>
        <dbReference type="PROSITE" id="PS50922"/>
    </source>
</evidence>
<accession>A0AAV3A5K4</accession>
<gene>
    <name evidence="8" type="ORF">GDO54_010628</name>
</gene>
<evidence type="ECO:0000256" key="5">
    <source>
        <dbReference type="PROSITE-ProRule" id="PRU00205"/>
    </source>
</evidence>
<keyword evidence="3 6" id="KW-1133">Transmembrane helix</keyword>
<feature type="domain" description="TLC" evidence="7">
    <location>
        <begin position="54"/>
        <end position="254"/>
    </location>
</feature>
<dbReference type="PROSITE" id="PS50922">
    <property type="entry name" value="TLC"/>
    <property type="match status" value="1"/>
</dbReference>
<evidence type="ECO:0000256" key="3">
    <source>
        <dbReference type="ARBA" id="ARBA00022989"/>
    </source>
</evidence>
<reference evidence="8" key="1">
    <citation type="thesis" date="2020" institute="ProQuest LLC" country="789 East Eisenhower Parkway, Ann Arbor, MI, USA">
        <title>Comparative Genomics and Chromosome Evolution.</title>
        <authorList>
            <person name="Mudd A.B."/>
        </authorList>
    </citation>
    <scope>NUCLEOTIDE SEQUENCE</scope>
    <source>
        <strain evidence="8">1538</strain>
        <tissue evidence="8">Blood</tissue>
    </source>
</reference>
<evidence type="ECO:0000256" key="6">
    <source>
        <dbReference type="SAM" id="Phobius"/>
    </source>
</evidence>
<evidence type="ECO:0000313" key="9">
    <source>
        <dbReference type="Proteomes" id="UP001181693"/>
    </source>
</evidence>
<dbReference type="InterPro" id="IPR006634">
    <property type="entry name" value="TLC-dom"/>
</dbReference>
<dbReference type="GO" id="GO:0055088">
    <property type="term" value="P:lipid homeostasis"/>
    <property type="evidence" value="ECO:0007669"/>
    <property type="project" value="TreeGrafter"/>
</dbReference>
<evidence type="ECO:0000256" key="2">
    <source>
        <dbReference type="ARBA" id="ARBA00022692"/>
    </source>
</evidence>
<dbReference type="GO" id="GO:0006644">
    <property type="term" value="P:phospholipid metabolic process"/>
    <property type="evidence" value="ECO:0007669"/>
    <property type="project" value="TreeGrafter"/>
</dbReference>
<evidence type="ECO:0000256" key="1">
    <source>
        <dbReference type="ARBA" id="ARBA00004141"/>
    </source>
</evidence>
<evidence type="ECO:0000313" key="8">
    <source>
        <dbReference type="EMBL" id="DBA26356.1"/>
    </source>
</evidence>
<dbReference type="Pfam" id="PF03798">
    <property type="entry name" value="TRAM_LAG1_CLN8"/>
    <property type="match status" value="1"/>
</dbReference>
<dbReference type="PANTHER" id="PTHR13439">
    <property type="entry name" value="CT120 PROTEIN"/>
    <property type="match status" value="1"/>
</dbReference>
<dbReference type="SMART" id="SM00724">
    <property type="entry name" value="TLC"/>
    <property type="match status" value="1"/>
</dbReference>
<feature type="transmembrane region" description="Helical" evidence="6">
    <location>
        <begin position="220"/>
        <end position="241"/>
    </location>
</feature>
<keyword evidence="4 5" id="KW-0472">Membrane</keyword>
<dbReference type="GO" id="GO:0097001">
    <property type="term" value="F:ceramide binding"/>
    <property type="evidence" value="ECO:0007669"/>
    <property type="project" value="TreeGrafter"/>
</dbReference>
<proteinExistence type="predicted"/>
<dbReference type="Proteomes" id="UP001181693">
    <property type="component" value="Unassembled WGS sequence"/>
</dbReference>
<feature type="transmembrane region" description="Helical" evidence="6">
    <location>
        <begin position="125"/>
        <end position="150"/>
    </location>
</feature>
<sequence>MYSFDFDLDYSSWGICFKLIAAGFLFYMGIFTFCHLLSVPLFSTYRALSTREKVFWDLAATRAVFGVQCIIAGLIALLFDPVLTADKITGRRGWSWFTILTAVGFFLFENIALHVSNFVFWTFDAFLAVHHFFAFLGYFGVIFCSTAGHYLGMVTLLLEMSTPFTCVSWMLLKAGWSRTLFWKTNQWLMIHLFHCRMVLTYHLWWVSLYNWDRMVTTLPLAYLAFFLTGLALVTLILNPYWTYKKTHQLLTPVDWNFEPASSKATVVGNGGLILKKDN</sequence>
<evidence type="ECO:0000256" key="4">
    <source>
        <dbReference type="ARBA" id="ARBA00023136"/>
    </source>
</evidence>
<feature type="transmembrane region" description="Helical" evidence="6">
    <location>
        <begin position="156"/>
        <end position="176"/>
    </location>
</feature>
<dbReference type="GO" id="GO:0016020">
    <property type="term" value="C:membrane"/>
    <property type="evidence" value="ECO:0007669"/>
    <property type="project" value="UniProtKB-SubCell"/>
</dbReference>
<dbReference type="InterPro" id="IPR050846">
    <property type="entry name" value="TLCD"/>
</dbReference>
<dbReference type="GO" id="GO:0005783">
    <property type="term" value="C:endoplasmic reticulum"/>
    <property type="evidence" value="ECO:0007669"/>
    <property type="project" value="TreeGrafter"/>
</dbReference>
<feature type="transmembrane region" description="Helical" evidence="6">
    <location>
        <begin position="188"/>
        <end position="208"/>
    </location>
</feature>
<organism evidence="8 9">
    <name type="scientific">Pyxicephalus adspersus</name>
    <name type="common">African bullfrog</name>
    <dbReference type="NCBI Taxonomy" id="30357"/>
    <lineage>
        <taxon>Eukaryota</taxon>
        <taxon>Metazoa</taxon>
        <taxon>Chordata</taxon>
        <taxon>Craniata</taxon>
        <taxon>Vertebrata</taxon>
        <taxon>Euteleostomi</taxon>
        <taxon>Amphibia</taxon>
        <taxon>Batrachia</taxon>
        <taxon>Anura</taxon>
        <taxon>Neobatrachia</taxon>
        <taxon>Ranoidea</taxon>
        <taxon>Pyxicephalidae</taxon>
        <taxon>Pyxicephalinae</taxon>
        <taxon>Pyxicephalus</taxon>
    </lineage>
</organism>
<name>A0AAV3A5K4_PYXAD</name>
<dbReference type="GO" id="GO:0007399">
    <property type="term" value="P:nervous system development"/>
    <property type="evidence" value="ECO:0007669"/>
    <property type="project" value="TreeGrafter"/>
</dbReference>
<feature type="transmembrane region" description="Helical" evidence="6">
    <location>
        <begin position="94"/>
        <end position="113"/>
    </location>
</feature>
<dbReference type="PANTHER" id="PTHR13439:SF7">
    <property type="entry name" value="PROTEIN CLN8"/>
    <property type="match status" value="1"/>
</dbReference>
<dbReference type="EMBL" id="DYDO01000004">
    <property type="protein sequence ID" value="DBA26356.1"/>
    <property type="molecule type" value="Genomic_DNA"/>
</dbReference>
<keyword evidence="9" id="KW-1185">Reference proteome</keyword>
<protein>
    <recommendedName>
        <fullName evidence="7">TLC domain-containing protein</fullName>
    </recommendedName>
</protein>
<feature type="transmembrane region" description="Helical" evidence="6">
    <location>
        <begin position="20"/>
        <end position="42"/>
    </location>
</feature>
<comment type="caution">
    <text evidence="8">The sequence shown here is derived from an EMBL/GenBank/DDBJ whole genome shotgun (WGS) entry which is preliminary data.</text>
</comment>
<feature type="transmembrane region" description="Helical" evidence="6">
    <location>
        <begin position="54"/>
        <end position="79"/>
    </location>
</feature>